<protein>
    <submittedName>
        <fullName evidence="7">Ferredoxin reductase</fullName>
    </submittedName>
</protein>
<evidence type="ECO:0000256" key="2">
    <source>
        <dbReference type="ARBA" id="ARBA00022630"/>
    </source>
</evidence>
<evidence type="ECO:0000256" key="4">
    <source>
        <dbReference type="ARBA" id="ARBA00023002"/>
    </source>
</evidence>
<comment type="cofactor">
    <cofactor evidence="1">
        <name>FAD</name>
        <dbReference type="ChEBI" id="CHEBI:57692"/>
    </cofactor>
</comment>
<dbReference type="InterPro" id="IPR016156">
    <property type="entry name" value="FAD/NAD-linked_Rdtase_dimer_sf"/>
</dbReference>
<evidence type="ECO:0000256" key="1">
    <source>
        <dbReference type="ARBA" id="ARBA00001974"/>
    </source>
</evidence>
<dbReference type="PANTHER" id="PTHR43557">
    <property type="entry name" value="APOPTOSIS-INDUCING FACTOR 1"/>
    <property type="match status" value="1"/>
</dbReference>
<dbReference type="GO" id="GO:0016651">
    <property type="term" value="F:oxidoreductase activity, acting on NAD(P)H"/>
    <property type="evidence" value="ECO:0007669"/>
    <property type="project" value="TreeGrafter"/>
</dbReference>
<organism evidence="7 8">
    <name type="scientific">Steroidobacter agaridevorans</name>
    <dbReference type="NCBI Taxonomy" id="2695856"/>
    <lineage>
        <taxon>Bacteria</taxon>
        <taxon>Pseudomonadati</taxon>
        <taxon>Pseudomonadota</taxon>
        <taxon>Gammaproteobacteria</taxon>
        <taxon>Steroidobacterales</taxon>
        <taxon>Steroidobacteraceae</taxon>
        <taxon>Steroidobacter</taxon>
    </lineage>
</organism>
<reference evidence="8" key="1">
    <citation type="submission" date="2020-01" db="EMBL/GenBank/DDBJ databases">
        <title>'Steroidobacter agaridevorans' sp. nov., agar-degrading bacteria isolated from rhizosphere soils.</title>
        <authorList>
            <person name="Ikenaga M."/>
            <person name="Kataoka M."/>
            <person name="Murouchi A."/>
            <person name="Katsuragi S."/>
            <person name="Sakai M."/>
        </authorList>
    </citation>
    <scope>NUCLEOTIDE SEQUENCE [LARGE SCALE GENOMIC DNA]</scope>
    <source>
        <strain evidence="8">YU21-B</strain>
    </source>
</reference>
<dbReference type="SUPFAM" id="SSF55424">
    <property type="entry name" value="FAD/NAD-linked reductases, dimerisation (C-terminal) domain"/>
    <property type="match status" value="1"/>
</dbReference>
<evidence type="ECO:0000259" key="5">
    <source>
        <dbReference type="Pfam" id="PF07992"/>
    </source>
</evidence>
<keyword evidence="4" id="KW-0560">Oxidoreductase</keyword>
<sequence>MSDTHTEDHIYIVGAGHAGGELAFALRQQGYAGPLTIVGDESHLPYQRPPLSKAYLKGECEATSLYLRQLAAYEKANISLLLSRRVERIDRANKKLVFDDGREVTYSKLALATGGRARRMTINDATRAEGTSNFRYLRNIDDVMAIRSRFEAGQRLVVIGGGYVGLEVAASAIARGVNVTVLEALPRVLARVTAPQMSQFYEKVHRDAGVDLRTNIEVTHLEFNATGDAVTAVHCTGGVVIPADYVVVGIGLLPNTEVAQAAGLDVDNGIVVNEYAVTSDPDIVAAGDCTNHPSVFCGRRIRLESVPNAVEQARVAAASLAGKPKAYESVPWFWSDQYDLKLQMTGLSQGYDQFVLRGSMESKSFAAFYLKQGRLIAVDAVNRAQEFMVAKRMVAACKSFDPAALADESVPLKTLAGPVQPAAPQA</sequence>
<dbReference type="InterPro" id="IPR028202">
    <property type="entry name" value="Reductase_C"/>
</dbReference>
<evidence type="ECO:0000256" key="3">
    <source>
        <dbReference type="ARBA" id="ARBA00022827"/>
    </source>
</evidence>
<dbReference type="AlphaFoldDB" id="A0A829YKE0"/>
<feature type="domain" description="Reductase C-terminal" evidence="6">
    <location>
        <begin position="332"/>
        <end position="416"/>
    </location>
</feature>
<evidence type="ECO:0000259" key="6">
    <source>
        <dbReference type="Pfam" id="PF14759"/>
    </source>
</evidence>
<evidence type="ECO:0000313" key="8">
    <source>
        <dbReference type="Proteomes" id="UP000445000"/>
    </source>
</evidence>
<accession>A0A829YKE0</accession>
<dbReference type="InterPro" id="IPR023753">
    <property type="entry name" value="FAD/NAD-binding_dom"/>
</dbReference>
<dbReference type="PANTHER" id="PTHR43557:SF2">
    <property type="entry name" value="RIESKE DOMAIN-CONTAINING PROTEIN-RELATED"/>
    <property type="match status" value="1"/>
</dbReference>
<dbReference type="EMBL" id="BLJN01000007">
    <property type="protein sequence ID" value="GFE83775.1"/>
    <property type="molecule type" value="Genomic_DNA"/>
</dbReference>
<keyword evidence="8" id="KW-1185">Reference proteome</keyword>
<keyword evidence="2" id="KW-0285">Flavoprotein</keyword>
<dbReference type="InterPro" id="IPR050446">
    <property type="entry name" value="FAD-oxidoreductase/Apoptosis"/>
</dbReference>
<dbReference type="Proteomes" id="UP000445000">
    <property type="component" value="Unassembled WGS sequence"/>
</dbReference>
<dbReference type="GO" id="GO:0005737">
    <property type="term" value="C:cytoplasm"/>
    <property type="evidence" value="ECO:0007669"/>
    <property type="project" value="TreeGrafter"/>
</dbReference>
<dbReference type="Pfam" id="PF14759">
    <property type="entry name" value="Reductase_C"/>
    <property type="match status" value="1"/>
</dbReference>
<name>A0A829YKE0_9GAMM</name>
<dbReference type="Gene3D" id="3.30.390.30">
    <property type="match status" value="1"/>
</dbReference>
<dbReference type="RefSeq" id="WP_161815404.1">
    <property type="nucleotide sequence ID" value="NZ_BLJN01000007.1"/>
</dbReference>
<dbReference type="Gene3D" id="3.50.50.60">
    <property type="entry name" value="FAD/NAD(P)-binding domain"/>
    <property type="match status" value="2"/>
</dbReference>
<proteinExistence type="predicted"/>
<dbReference type="PRINTS" id="PR00411">
    <property type="entry name" value="PNDRDTASEI"/>
</dbReference>
<comment type="caution">
    <text evidence="7">The sequence shown here is derived from an EMBL/GenBank/DDBJ whole genome shotgun (WGS) entry which is preliminary data.</text>
</comment>
<dbReference type="SUPFAM" id="SSF51905">
    <property type="entry name" value="FAD/NAD(P)-binding domain"/>
    <property type="match status" value="1"/>
</dbReference>
<evidence type="ECO:0000313" key="7">
    <source>
        <dbReference type="EMBL" id="GFE83775.1"/>
    </source>
</evidence>
<keyword evidence="3" id="KW-0274">FAD</keyword>
<dbReference type="Pfam" id="PF07992">
    <property type="entry name" value="Pyr_redox_2"/>
    <property type="match status" value="1"/>
</dbReference>
<gene>
    <name evidence="7" type="ORF">GCM10011487_57750</name>
</gene>
<dbReference type="InterPro" id="IPR036188">
    <property type="entry name" value="FAD/NAD-bd_sf"/>
</dbReference>
<dbReference type="PRINTS" id="PR00368">
    <property type="entry name" value="FADPNR"/>
</dbReference>
<feature type="domain" description="FAD/NAD(P)-binding" evidence="5">
    <location>
        <begin position="9"/>
        <end position="313"/>
    </location>
</feature>